<dbReference type="InterPro" id="IPR008250">
    <property type="entry name" value="ATPase_P-typ_transduc_dom_A_sf"/>
</dbReference>
<keyword evidence="6" id="KW-0547">Nucleotide-binding</keyword>
<accession>A0A0K6G7B4</accession>
<evidence type="ECO:0000256" key="10">
    <source>
        <dbReference type="ARBA" id="ARBA00023136"/>
    </source>
</evidence>
<dbReference type="InterPro" id="IPR023299">
    <property type="entry name" value="ATPase_P-typ_cyto_dom_N"/>
</dbReference>
<keyword evidence="9" id="KW-1133">Transmembrane helix</keyword>
<dbReference type="Gene3D" id="2.70.150.10">
    <property type="entry name" value="Calcium-transporting ATPase, cytoplasmic transduction domain A"/>
    <property type="match status" value="1"/>
</dbReference>
<dbReference type="InterPro" id="IPR059000">
    <property type="entry name" value="ATPase_P-type_domA"/>
</dbReference>
<dbReference type="Pfam" id="PF00122">
    <property type="entry name" value="E1-E2_ATPase"/>
    <property type="match status" value="1"/>
</dbReference>
<dbReference type="SUPFAM" id="SSF81653">
    <property type="entry name" value="Calcium ATPase, transduction domain A"/>
    <property type="match status" value="1"/>
</dbReference>
<evidence type="ECO:0000259" key="11">
    <source>
        <dbReference type="Pfam" id="PF00122"/>
    </source>
</evidence>
<comment type="subcellular location">
    <subcellularLocation>
        <location evidence="1">Membrane</location>
        <topology evidence="1">Multi-pass membrane protein</topology>
    </subcellularLocation>
</comment>
<dbReference type="EMBL" id="CYGV01001438">
    <property type="protein sequence ID" value="CUA74381.1"/>
    <property type="molecule type" value="Genomic_DNA"/>
</dbReference>
<evidence type="ECO:0000256" key="4">
    <source>
        <dbReference type="ARBA" id="ARBA00022692"/>
    </source>
</evidence>
<keyword evidence="4" id="KW-0812">Transmembrane</keyword>
<dbReference type="GO" id="GO:0016887">
    <property type="term" value="F:ATP hydrolysis activity"/>
    <property type="evidence" value="ECO:0007669"/>
    <property type="project" value="InterPro"/>
</dbReference>
<evidence type="ECO:0000256" key="3">
    <source>
        <dbReference type="ARBA" id="ARBA00022553"/>
    </source>
</evidence>
<sequence>MAQIELKAEDMYDKDKVDLETVLDDVFALLQCAQEGLTEFLGFMWNPPSWVMEGAALVAITLSNGGGRAPDWLDFVRIILLLINLAIGFYKERNSGNTVEALVDSLAPKAKVRCDGKWSEIESADLVLGDMIAFKFGDAVTANCRLTEAINVSIDQAALTGESLPQSKKSGDQCFPGSTCKQAHLYWWQHSSVKMMMPPRPVTCKRSWPRLVASAWVHRLVRPSRDSHLYSRFHYSYRRGLDNILVLLIGRIHIAMPTVLSVTLAVDAQQLAKHKAIVTRITAIKELTCVAILCSDKTRALTTNKLTIDKELVKCYGPFSPQDVILLAAYASRTENQDAIDQCVVGTRDDPTRARAGIKLLDFKPFNPVDKRAEITYREGSSGKLKRLEADVTEFAGRGLRALTVAYEELDHDNFEDEGNGFELIGLLAIFDPPREDTKQTIDDAVALGVRVKVETGRRFGLVGHMHPAKALKGGPPGGKHMSLDEMIMDADGLAGVFREHKYEIVKRLQGLGHLCAMTGDGANDAPALSRANISIGVESATDAARGAADILLTEAGLSMLFAVLARSSSALELERDTNCRKDHNDRQLHMGVYLRVAMISQALIFIIRSHGFFFMECPSIVLLGAFSVAQLVSPIAAYAD</sequence>
<dbReference type="GO" id="GO:0016020">
    <property type="term" value="C:membrane"/>
    <property type="evidence" value="ECO:0007669"/>
    <property type="project" value="UniProtKB-SubCell"/>
</dbReference>
<dbReference type="Gene3D" id="3.40.1110.10">
    <property type="entry name" value="Calcium-transporting ATPase, cytoplasmic domain N"/>
    <property type="match status" value="2"/>
</dbReference>
<name>A0A0K6G7B4_9AGAM</name>
<dbReference type="NCBIfam" id="TIGR01494">
    <property type="entry name" value="ATPase_P-type"/>
    <property type="match status" value="1"/>
</dbReference>
<evidence type="ECO:0000256" key="5">
    <source>
        <dbReference type="ARBA" id="ARBA00022723"/>
    </source>
</evidence>
<dbReference type="GO" id="GO:0005524">
    <property type="term" value="F:ATP binding"/>
    <property type="evidence" value="ECO:0007669"/>
    <property type="project" value="UniProtKB-KW"/>
</dbReference>
<protein>
    <submittedName>
        <fullName evidence="12">Plasma membrane H+-transporting ATPase</fullName>
    </submittedName>
</protein>
<keyword evidence="3" id="KW-0597">Phosphoprotein</keyword>
<dbReference type="SUPFAM" id="SSF81665">
    <property type="entry name" value="Calcium ATPase, transmembrane domain M"/>
    <property type="match status" value="1"/>
</dbReference>
<dbReference type="Pfam" id="PF00702">
    <property type="entry name" value="Hydrolase"/>
    <property type="match status" value="1"/>
</dbReference>
<dbReference type="GO" id="GO:0046872">
    <property type="term" value="F:metal ion binding"/>
    <property type="evidence" value="ECO:0007669"/>
    <property type="project" value="UniProtKB-KW"/>
</dbReference>
<keyword evidence="13" id="KW-1185">Reference proteome</keyword>
<dbReference type="SUPFAM" id="SSF56784">
    <property type="entry name" value="HAD-like"/>
    <property type="match status" value="1"/>
</dbReference>
<dbReference type="PRINTS" id="PR00120">
    <property type="entry name" value="HATPASE"/>
</dbReference>
<dbReference type="InterPro" id="IPR023298">
    <property type="entry name" value="ATPase_P-typ_TM_dom_sf"/>
</dbReference>
<dbReference type="Gene3D" id="1.20.1110.10">
    <property type="entry name" value="Calcium-transporting ATPase, transmembrane domain"/>
    <property type="match status" value="3"/>
</dbReference>
<gene>
    <name evidence="12" type="ORF">RSOLAG22IIIB_11175</name>
</gene>
<dbReference type="InterPro" id="IPR023214">
    <property type="entry name" value="HAD_sf"/>
</dbReference>
<keyword evidence="8" id="KW-0460">Magnesium</keyword>
<keyword evidence="10" id="KW-0472">Membrane</keyword>
<comment type="similarity">
    <text evidence="2">Belongs to the cation transport ATPase (P-type) (TC 3.A.3) family. Type IIIA subfamily.</text>
</comment>
<dbReference type="PRINTS" id="PR00119">
    <property type="entry name" value="CATATPASE"/>
</dbReference>
<dbReference type="InterPro" id="IPR036412">
    <property type="entry name" value="HAD-like_sf"/>
</dbReference>
<dbReference type="AlphaFoldDB" id="A0A0K6G7B4"/>
<dbReference type="SUPFAM" id="SSF81660">
    <property type="entry name" value="Metal cation-transporting ATPase, ATP-binding domain N"/>
    <property type="match status" value="1"/>
</dbReference>
<dbReference type="Gene3D" id="3.40.50.1000">
    <property type="entry name" value="HAD superfamily/HAD-like"/>
    <property type="match status" value="2"/>
</dbReference>
<evidence type="ECO:0000256" key="6">
    <source>
        <dbReference type="ARBA" id="ARBA00022741"/>
    </source>
</evidence>
<dbReference type="GO" id="GO:0006812">
    <property type="term" value="P:monoatomic cation transport"/>
    <property type="evidence" value="ECO:0007669"/>
    <property type="project" value="UniProtKB-ARBA"/>
</dbReference>
<evidence type="ECO:0000256" key="9">
    <source>
        <dbReference type="ARBA" id="ARBA00022989"/>
    </source>
</evidence>
<evidence type="ECO:0000256" key="2">
    <source>
        <dbReference type="ARBA" id="ARBA00008804"/>
    </source>
</evidence>
<evidence type="ECO:0000256" key="1">
    <source>
        <dbReference type="ARBA" id="ARBA00004141"/>
    </source>
</evidence>
<evidence type="ECO:0000256" key="7">
    <source>
        <dbReference type="ARBA" id="ARBA00022840"/>
    </source>
</evidence>
<evidence type="ECO:0000256" key="8">
    <source>
        <dbReference type="ARBA" id="ARBA00022842"/>
    </source>
</evidence>
<dbReference type="InterPro" id="IPR001757">
    <property type="entry name" value="P_typ_ATPase"/>
</dbReference>
<evidence type="ECO:0000313" key="12">
    <source>
        <dbReference type="EMBL" id="CUA74381.1"/>
    </source>
</evidence>
<keyword evidence="7" id="KW-0067">ATP-binding</keyword>
<reference evidence="12 13" key="1">
    <citation type="submission" date="2015-07" db="EMBL/GenBank/DDBJ databases">
        <authorList>
            <person name="Noorani M."/>
        </authorList>
    </citation>
    <scope>NUCLEOTIDE SEQUENCE [LARGE SCALE GENOMIC DNA]</scope>
    <source>
        <strain evidence="12">BBA 69670</strain>
    </source>
</reference>
<evidence type="ECO:0000313" key="13">
    <source>
        <dbReference type="Proteomes" id="UP000044841"/>
    </source>
</evidence>
<keyword evidence="5" id="KW-0479">Metal-binding</keyword>
<dbReference type="FunFam" id="3.40.50.1000:FF:000211">
    <property type="entry name" value="Plasma membrane ATPase"/>
    <property type="match status" value="1"/>
</dbReference>
<dbReference type="PANTHER" id="PTHR42861">
    <property type="entry name" value="CALCIUM-TRANSPORTING ATPASE"/>
    <property type="match status" value="1"/>
</dbReference>
<dbReference type="Proteomes" id="UP000044841">
    <property type="component" value="Unassembled WGS sequence"/>
</dbReference>
<organism evidence="12 13">
    <name type="scientific">Rhizoctonia solani</name>
    <dbReference type="NCBI Taxonomy" id="456999"/>
    <lineage>
        <taxon>Eukaryota</taxon>
        <taxon>Fungi</taxon>
        <taxon>Dikarya</taxon>
        <taxon>Basidiomycota</taxon>
        <taxon>Agaricomycotina</taxon>
        <taxon>Agaricomycetes</taxon>
        <taxon>Cantharellales</taxon>
        <taxon>Ceratobasidiaceae</taxon>
        <taxon>Rhizoctonia</taxon>
    </lineage>
</organism>
<proteinExistence type="inferred from homology"/>
<dbReference type="SMR" id="A0A0K6G7B4"/>
<feature type="domain" description="P-type ATPase A" evidence="11">
    <location>
        <begin position="106"/>
        <end position="183"/>
    </location>
</feature>